<dbReference type="STRING" id="314260.PB2503_01772"/>
<dbReference type="EC" id="2.3.1.30" evidence="3"/>
<comment type="pathway">
    <text evidence="1">Amino-acid biosynthesis; L-cysteine biosynthesis; L-cysteine from L-serine: step 1/2.</text>
</comment>
<dbReference type="Gene3D" id="2.160.10.10">
    <property type="entry name" value="Hexapeptide repeat proteins"/>
    <property type="match status" value="1"/>
</dbReference>
<dbReference type="EMBL" id="CP002156">
    <property type="protein sequence ID" value="ADM08433.1"/>
    <property type="molecule type" value="Genomic_DNA"/>
</dbReference>
<evidence type="ECO:0000256" key="1">
    <source>
        <dbReference type="ARBA" id="ARBA00004876"/>
    </source>
</evidence>
<dbReference type="CDD" id="cd03354">
    <property type="entry name" value="LbH_SAT"/>
    <property type="match status" value="1"/>
</dbReference>
<keyword evidence="5" id="KW-0028">Amino-acid biosynthesis</keyword>
<name>E0TBU0_PARBH</name>
<dbReference type="InterPro" id="IPR010493">
    <property type="entry name" value="Ser_AcTrfase_N"/>
</dbReference>
<evidence type="ECO:0000256" key="6">
    <source>
        <dbReference type="ARBA" id="ARBA00022679"/>
    </source>
</evidence>
<evidence type="ECO:0000313" key="11">
    <source>
        <dbReference type="Proteomes" id="UP000001302"/>
    </source>
</evidence>
<dbReference type="InterPro" id="IPR053376">
    <property type="entry name" value="Serine_acetyltransferase"/>
</dbReference>
<evidence type="ECO:0000259" key="9">
    <source>
        <dbReference type="SMART" id="SM00971"/>
    </source>
</evidence>
<evidence type="ECO:0000256" key="3">
    <source>
        <dbReference type="ARBA" id="ARBA00013266"/>
    </source>
</evidence>
<protein>
    <recommendedName>
        <fullName evidence="4">Serine acetyltransferase</fullName>
        <ecNumber evidence="3">2.3.1.30</ecNumber>
    </recommendedName>
</protein>
<gene>
    <name evidence="10" type="ordered locus">PB2503_01772</name>
</gene>
<dbReference type="InterPro" id="IPR001451">
    <property type="entry name" value="Hexapep"/>
</dbReference>
<dbReference type="InterPro" id="IPR042122">
    <property type="entry name" value="Ser_AcTrfase_N_sf"/>
</dbReference>
<keyword evidence="11" id="KW-1185">Reference proteome</keyword>
<comment type="catalytic activity">
    <reaction evidence="8">
        <text>L-serine + acetyl-CoA = O-acetyl-L-serine + CoA</text>
        <dbReference type="Rhea" id="RHEA:24560"/>
        <dbReference type="ChEBI" id="CHEBI:33384"/>
        <dbReference type="ChEBI" id="CHEBI:57287"/>
        <dbReference type="ChEBI" id="CHEBI:57288"/>
        <dbReference type="ChEBI" id="CHEBI:58340"/>
        <dbReference type="EC" id="2.3.1.30"/>
    </reaction>
</comment>
<dbReference type="Pfam" id="PF06426">
    <property type="entry name" value="SATase_N"/>
    <property type="match status" value="1"/>
</dbReference>
<dbReference type="eggNOG" id="COG1045">
    <property type="taxonomic scope" value="Bacteria"/>
</dbReference>
<comment type="similarity">
    <text evidence="2">Belongs to the transferase hexapeptide repeat family.</text>
</comment>
<evidence type="ECO:0000256" key="7">
    <source>
        <dbReference type="ARBA" id="ARBA00023315"/>
    </source>
</evidence>
<dbReference type="GO" id="GO:0005737">
    <property type="term" value="C:cytoplasm"/>
    <property type="evidence" value="ECO:0007669"/>
    <property type="project" value="InterPro"/>
</dbReference>
<dbReference type="PANTHER" id="PTHR42811">
    <property type="entry name" value="SERINE ACETYLTRANSFERASE"/>
    <property type="match status" value="1"/>
</dbReference>
<dbReference type="GO" id="GO:0006535">
    <property type="term" value="P:cysteine biosynthetic process from serine"/>
    <property type="evidence" value="ECO:0007669"/>
    <property type="project" value="InterPro"/>
</dbReference>
<dbReference type="Proteomes" id="UP000001302">
    <property type="component" value="Chromosome"/>
</dbReference>
<dbReference type="FunFam" id="2.160.10.10:FF:000002">
    <property type="entry name" value="Serine acetyltransferase"/>
    <property type="match status" value="1"/>
</dbReference>
<dbReference type="RefSeq" id="WP_013299407.1">
    <property type="nucleotide sequence ID" value="NC_014414.1"/>
</dbReference>
<feature type="domain" description="Serine acetyltransferase N-terminal" evidence="9">
    <location>
        <begin position="21"/>
        <end position="125"/>
    </location>
</feature>
<dbReference type="InterPro" id="IPR011004">
    <property type="entry name" value="Trimer_LpxA-like_sf"/>
</dbReference>
<evidence type="ECO:0000256" key="2">
    <source>
        <dbReference type="ARBA" id="ARBA00007274"/>
    </source>
</evidence>
<dbReference type="GO" id="GO:0009001">
    <property type="term" value="F:serine O-acetyltransferase activity"/>
    <property type="evidence" value="ECO:0007669"/>
    <property type="project" value="UniProtKB-EC"/>
</dbReference>
<keyword evidence="6 10" id="KW-0808">Transferase</keyword>
<dbReference type="InterPro" id="IPR005881">
    <property type="entry name" value="Ser_O-AcTrfase"/>
</dbReference>
<evidence type="ECO:0000256" key="4">
    <source>
        <dbReference type="ARBA" id="ARBA00018522"/>
    </source>
</evidence>
<dbReference type="NCBIfam" id="TIGR01172">
    <property type="entry name" value="cysE"/>
    <property type="match status" value="1"/>
</dbReference>
<evidence type="ECO:0000256" key="5">
    <source>
        <dbReference type="ARBA" id="ARBA00022605"/>
    </source>
</evidence>
<proteinExistence type="inferred from homology"/>
<dbReference type="InterPro" id="IPR045304">
    <property type="entry name" value="LbH_SAT"/>
</dbReference>
<evidence type="ECO:0000313" key="10">
    <source>
        <dbReference type="EMBL" id="ADM08433.1"/>
    </source>
</evidence>
<dbReference type="Gene3D" id="1.10.3130.10">
    <property type="entry name" value="serine acetyltransferase, domain 1"/>
    <property type="match status" value="1"/>
</dbReference>
<accession>E0TBU0</accession>
<dbReference type="AlphaFoldDB" id="E0TBU0"/>
<dbReference type="HOGENOM" id="CLU_051638_0_1_5"/>
<dbReference type="UniPathway" id="UPA00136">
    <property type="reaction ID" value="UER00199"/>
</dbReference>
<dbReference type="SUPFAM" id="SSF51161">
    <property type="entry name" value="Trimeric LpxA-like enzymes"/>
    <property type="match status" value="1"/>
</dbReference>
<dbReference type="NCBIfam" id="NF041874">
    <property type="entry name" value="EPS_EpsC"/>
    <property type="match status" value="1"/>
</dbReference>
<keyword evidence="7" id="KW-0012">Acyltransferase</keyword>
<organism evidence="10 11">
    <name type="scientific">Parvularcula bermudensis (strain ATCC BAA-594 / HTCC2503 / KCTC 12087)</name>
    <dbReference type="NCBI Taxonomy" id="314260"/>
    <lineage>
        <taxon>Bacteria</taxon>
        <taxon>Pseudomonadati</taxon>
        <taxon>Pseudomonadota</taxon>
        <taxon>Alphaproteobacteria</taxon>
        <taxon>Parvularculales</taxon>
        <taxon>Parvularculaceae</taxon>
        <taxon>Parvularcula</taxon>
    </lineage>
</organism>
<dbReference type="OrthoDB" id="9801456at2"/>
<dbReference type="SMART" id="SM00971">
    <property type="entry name" value="SATase_N"/>
    <property type="match status" value="1"/>
</dbReference>
<sequence length="271" mass="29179">MAPHPHPPVPATLYTIDRNTVWSRMRLEAATAAAQEPAIASFLNASLLHHDTIEAALSYRLAEKLSDGEMKAMLWREVAMDAYQDKPQIVAAALSDLLAYFDRDPACRQYSHPFLYLKGFHALQSYRIANWLWGQGREALAHYLQSRISELYNIDIHPAARLGESLFFDHASGIVIGETAVIADEVSVLHNVTLGGTGKETGDRHPKIGRGVLISAGAKILGNIEVGEGAKIAAGSVVLHSVKPFCTVAGVPAVPVGACAKAAGGEMDQHI</sequence>
<reference evidence="11" key="1">
    <citation type="submission" date="2010-08" db="EMBL/GenBank/DDBJ databases">
        <title>Genome sequence of Parvularcula bermudensis HTCC2503.</title>
        <authorList>
            <person name="Kang D.-M."/>
            <person name="Oh H.-M."/>
            <person name="Cho J.-C."/>
        </authorList>
    </citation>
    <scope>NUCLEOTIDE SEQUENCE [LARGE SCALE GENOMIC DNA]</scope>
    <source>
        <strain evidence="11">ATCC BAA-594 / HTCC2503 / KCTC 12087</strain>
    </source>
</reference>
<dbReference type="Pfam" id="PF00132">
    <property type="entry name" value="Hexapep"/>
    <property type="match status" value="1"/>
</dbReference>
<reference evidence="10 11" key="2">
    <citation type="journal article" date="2011" name="J. Bacteriol.">
        <title>Complete genome sequence of strain HTCC2503T of Parvularcula bermudensis, the type species of the order "Parvularculales" in the class Alphaproteobacteria.</title>
        <authorList>
            <person name="Oh H.M."/>
            <person name="Kang I."/>
            <person name="Vergin K.L."/>
            <person name="Kang D."/>
            <person name="Rhee K.H."/>
            <person name="Giovannoni S.J."/>
            <person name="Cho J.C."/>
        </authorList>
    </citation>
    <scope>NUCLEOTIDE SEQUENCE [LARGE SCALE GENOMIC DNA]</scope>
    <source>
        <strain evidence="11">ATCC BAA-594 / HTCC2503 / KCTC 12087</strain>
    </source>
</reference>
<dbReference type="KEGG" id="pbr:PB2503_01772"/>
<evidence type="ECO:0000256" key="8">
    <source>
        <dbReference type="ARBA" id="ARBA00049486"/>
    </source>
</evidence>